<comment type="caution">
    <text evidence="2">The sequence shown here is derived from an EMBL/GenBank/DDBJ whole genome shotgun (WGS) entry which is preliminary data.</text>
</comment>
<dbReference type="GeneID" id="89994743"/>
<gene>
    <name evidence="2" type="ORF">PMZ80_001294</name>
</gene>
<dbReference type="EMBL" id="JAVHJV010000001">
    <property type="protein sequence ID" value="KAK5947147.1"/>
    <property type="molecule type" value="Genomic_DNA"/>
</dbReference>
<sequence length="577" mass="65563">MDSDRQAQGDGNITLDHLLSIWPVVSSVASQTPVGDLISLARASSTTRAITHGFPIDHTPHERERSDQRGFLDLHIGNHQTTHWANLKSLAPFSCSSPFHKEPKSTSGTNNVTKPCKYCSRPVCKACIVRSFFADPSQSKNTFRYRTRYLCQKCWDSGNLRKDFRYPAESVSREHIWRGRSYGQRGGACLCSASEDNWLCRGCRSLQNISGPTNASLTDADKHAKDMIVKNREIGESHVVPVQCYGLGCNHVIDEANRDRRRICLWCSKSLPRQFGGEDRLRWEEKQVEIRAAAAAARSADIEEWARNRFKTLTMSRREMRGTEECILLTGRDGPQHDKPMFVRHLDAVNYRKYMSEGTAPSPASVYQSKHGRWVYSQEFLKALNRDRFAHWVPPPEGFDRDTLFDVTRLHGLKAARKNIDLNWSGCYGDQANIFRLAAQFHEAGLMNGEDISNYRKLYWSDTEGSTRVYNRLYEQLVAWEDMDEETSKTWRPETFSDLLPKSKAKREKKPESSEAEEDEDEEDICRNDARQGRSSDPTAGQAPPLNVVTSPAIPSYEAVMSEDANGGRPPEDSLER</sequence>
<evidence type="ECO:0000256" key="1">
    <source>
        <dbReference type="SAM" id="MobiDB-lite"/>
    </source>
</evidence>
<feature type="compositionally biased region" description="Basic and acidic residues" evidence="1">
    <location>
        <begin position="525"/>
        <end position="534"/>
    </location>
</feature>
<keyword evidence="3" id="KW-1185">Reference proteome</keyword>
<accession>A0ABR0S2S6</accession>
<name>A0ABR0S2S6_9EURO</name>
<organism evidence="2 3">
    <name type="scientific">Knufia obscura</name>
    <dbReference type="NCBI Taxonomy" id="1635080"/>
    <lineage>
        <taxon>Eukaryota</taxon>
        <taxon>Fungi</taxon>
        <taxon>Dikarya</taxon>
        <taxon>Ascomycota</taxon>
        <taxon>Pezizomycotina</taxon>
        <taxon>Eurotiomycetes</taxon>
        <taxon>Chaetothyriomycetidae</taxon>
        <taxon>Chaetothyriales</taxon>
        <taxon>Trichomeriaceae</taxon>
        <taxon>Knufia</taxon>
    </lineage>
</organism>
<feature type="region of interest" description="Disordered" evidence="1">
    <location>
        <begin position="502"/>
        <end position="577"/>
    </location>
</feature>
<reference evidence="2 3" key="1">
    <citation type="journal article" date="2023" name="Res Sq">
        <title>Genomic and morphological characterization of Knufia obscura isolated from the Mars 2020 spacecraft assembly facility.</title>
        <authorList>
            <person name="Chander A.M."/>
            <person name="Teixeira M.M."/>
            <person name="Singh N.K."/>
            <person name="Williams M.P."/>
            <person name="Parker C.W."/>
            <person name="Leo P."/>
            <person name="Stajich J.E."/>
            <person name="Torok T."/>
            <person name="Tighe S."/>
            <person name="Mason C.E."/>
            <person name="Venkateswaran K."/>
        </authorList>
    </citation>
    <scope>NUCLEOTIDE SEQUENCE [LARGE SCALE GENOMIC DNA]</scope>
    <source>
        <strain evidence="2 3">CCFEE 5817</strain>
    </source>
</reference>
<dbReference type="Proteomes" id="UP001334248">
    <property type="component" value="Unassembled WGS sequence"/>
</dbReference>
<protein>
    <submittedName>
        <fullName evidence="2">Uncharacterized protein</fullName>
    </submittedName>
</protein>
<evidence type="ECO:0000313" key="3">
    <source>
        <dbReference type="Proteomes" id="UP001334248"/>
    </source>
</evidence>
<dbReference type="RefSeq" id="XP_064735237.1">
    <property type="nucleotide sequence ID" value="XM_064869740.1"/>
</dbReference>
<proteinExistence type="predicted"/>
<evidence type="ECO:0000313" key="2">
    <source>
        <dbReference type="EMBL" id="KAK5947147.1"/>
    </source>
</evidence>
<feature type="compositionally biased region" description="Acidic residues" evidence="1">
    <location>
        <begin position="514"/>
        <end position="524"/>
    </location>
</feature>